<reference evidence="1" key="1">
    <citation type="submission" date="2022-03" db="EMBL/GenBank/DDBJ databases">
        <title>Identification of a novel bacterium isolated from mangrove sediments.</title>
        <authorList>
            <person name="Pan X."/>
        </authorList>
    </citation>
    <scope>NUCLEOTIDE SEQUENCE</scope>
    <source>
        <strain evidence="1">B2637</strain>
    </source>
</reference>
<dbReference type="PROSITE" id="PS51318">
    <property type="entry name" value="TAT"/>
    <property type="match status" value="1"/>
</dbReference>
<dbReference type="SUPFAM" id="SSF51905">
    <property type="entry name" value="FAD/NAD(P)-binding domain"/>
    <property type="match status" value="1"/>
</dbReference>
<proteinExistence type="predicted"/>
<comment type="caution">
    <text evidence="1">The sequence shown here is derived from an EMBL/GenBank/DDBJ whole genome shotgun (WGS) entry which is preliminary data.</text>
</comment>
<name>A0ABT0AE42_9SPHN</name>
<dbReference type="EMBL" id="JALHAT010000021">
    <property type="protein sequence ID" value="MCJ1961449.1"/>
    <property type="molecule type" value="Genomic_DNA"/>
</dbReference>
<dbReference type="Gene3D" id="3.50.50.60">
    <property type="entry name" value="FAD/NAD(P)-binding domain"/>
    <property type="match status" value="1"/>
</dbReference>
<dbReference type="Gene3D" id="1.10.405.10">
    <property type="entry name" value="Guanine Nucleotide Dissociation Inhibitor, domain 1"/>
    <property type="match status" value="1"/>
</dbReference>
<dbReference type="Pfam" id="PF13450">
    <property type="entry name" value="NAD_binding_8"/>
    <property type="match status" value="1"/>
</dbReference>
<accession>A0ABT0AE42</accession>
<dbReference type="RefSeq" id="WP_243800560.1">
    <property type="nucleotide sequence ID" value="NZ_JALHAT010000021.1"/>
</dbReference>
<protein>
    <submittedName>
        <fullName evidence="1">NAD(P)/FAD-dependent oxidoreductase</fullName>
    </submittedName>
</protein>
<keyword evidence="2" id="KW-1185">Reference proteome</keyword>
<dbReference type="InterPro" id="IPR036188">
    <property type="entry name" value="FAD/NAD-bd_sf"/>
</dbReference>
<dbReference type="InterPro" id="IPR006311">
    <property type="entry name" value="TAT_signal"/>
</dbReference>
<gene>
    <name evidence="1" type="ORF">MTR65_12215</name>
</gene>
<organism evidence="1 2">
    <name type="scientific">Novosphingobium mangrovi</name>
    <name type="common">ex Hu et al. 2023</name>
    <dbReference type="NCBI Taxonomy" id="2930094"/>
    <lineage>
        <taxon>Bacteria</taxon>
        <taxon>Pseudomonadati</taxon>
        <taxon>Pseudomonadota</taxon>
        <taxon>Alphaproteobacteria</taxon>
        <taxon>Sphingomonadales</taxon>
        <taxon>Sphingomonadaceae</taxon>
        <taxon>Novosphingobium</taxon>
    </lineage>
</organism>
<evidence type="ECO:0000313" key="1">
    <source>
        <dbReference type="EMBL" id="MCJ1961449.1"/>
    </source>
</evidence>
<dbReference type="Gene3D" id="3.90.660.10">
    <property type="match status" value="1"/>
</dbReference>
<sequence length="635" mass="69147">MAMDESEHERLGMNRPIARRSFIGGVAASGAGLGALSPLARASEPLAAGIARPAPVPDASTYPPVRSGLRGQYPGSFESAHAVRDGDLGADVAARDTGEHYDLVVVGAGISGLSSAWFYRKALGRDMRILVLDNHDDFGGHAKRNEFHHEGRTILAFGGTMSIESPFPYSYTAKALLAELGIEPRTWEHYRREDTYKGLSGGVFFDKESFGRDAVAPGYGALAWADFFARAPIREDIRAELTRLYTAKTDYLPHLDPIAKAEALKRISLQDFLLGPAAMKREALPFFAGMGFRNNKRVDTCPAYEVAHLPIFDGMEIAGQIRMHCDEFHFPDGNASIARLLVNRLVPGVLPGVHDQESIVTARADYSQLDRPGAPTRIRLGSTAVHVAHIGTVTAATEKAVRVVYMKDGQAASVTAANVVLACFNNIIPHLVPELPDAQKAALGEASKVPMQYTNVLVRNWEPWRKLGVRSLMVPNGYHTRVGLDYPMAIGGYASATRPDQPAIVTMIRNPNQPGLPRKEQHRAGRHDMLATPFETSELEVRRQLQRMLGPAGFDAAQDILAITVNRWPHGYAYTYDTLSDPDVPEAERPHVVGRRPFGRIAIANADAGAAAYTNVAIDQAERAIGEVLVSRGLT</sequence>
<evidence type="ECO:0000313" key="2">
    <source>
        <dbReference type="Proteomes" id="UP001162802"/>
    </source>
</evidence>
<dbReference type="Proteomes" id="UP001162802">
    <property type="component" value="Unassembled WGS sequence"/>
</dbReference>